<comment type="caution">
    <text evidence="1">The sequence shown here is derived from an EMBL/GenBank/DDBJ whole genome shotgun (WGS) entry which is preliminary data.</text>
</comment>
<dbReference type="EMBL" id="CAXAMM010014058">
    <property type="protein sequence ID" value="CAK9032868.1"/>
    <property type="molecule type" value="Genomic_DNA"/>
</dbReference>
<keyword evidence="2" id="KW-1185">Reference proteome</keyword>
<dbReference type="Proteomes" id="UP001642464">
    <property type="component" value="Unassembled WGS sequence"/>
</dbReference>
<accession>A0ABP0L2W8</accession>
<name>A0ABP0L2W8_9DINO</name>
<evidence type="ECO:0000313" key="2">
    <source>
        <dbReference type="Proteomes" id="UP001642464"/>
    </source>
</evidence>
<protein>
    <submittedName>
        <fullName evidence="1">Uncharacterized protein</fullName>
    </submittedName>
</protein>
<gene>
    <name evidence="1" type="ORF">SCF082_LOCUS20239</name>
</gene>
<feature type="non-terminal residue" evidence="1">
    <location>
        <position position="1"/>
    </location>
</feature>
<feature type="non-terminal residue" evidence="1">
    <location>
        <position position="57"/>
    </location>
</feature>
<reference evidence="1 2" key="1">
    <citation type="submission" date="2024-02" db="EMBL/GenBank/DDBJ databases">
        <authorList>
            <person name="Chen Y."/>
            <person name="Shah S."/>
            <person name="Dougan E. K."/>
            <person name="Thang M."/>
            <person name="Chan C."/>
        </authorList>
    </citation>
    <scope>NUCLEOTIDE SEQUENCE [LARGE SCALE GENOMIC DNA]</scope>
</reference>
<proteinExistence type="predicted"/>
<sequence length="57" mass="6784">FDIGNMNDTNMGEHRGSRVLVKEIKNSNGKRKLRSGWAVCGLWWRNWAKLCWFDSKW</sequence>
<organism evidence="1 2">
    <name type="scientific">Durusdinium trenchii</name>
    <dbReference type="NCBI Taxonomy" id="1381693"/>
    <lineage>
        <taxon>Eukaryota</taxon>
        <taxon>Sar</taxon>
        <taxon>Alveolata</taxon>
        <taxon>Dinophyceae</taxon>
        <taxon>Suessiales</taxon>
        <taxon>Symbiodiniaceae</taxon>
        <taxon>Durusdinium</taxon>
    </lineage>
</organism>
<evidence type="ECO:0000313" key="1">
    <source>
        <dbReference type="EMBL" id="CAK9032868.1"/>
    </source>
</evidence>